<dbReference type="EMBL" id="FOLQ01000016">
    <property type="protein sequence ID" value="SFE61509.1"/>
    <property type="molecule type" value="Genomic_DNA"/>
</dbReference>
<dbReference type="Pfam" id="PF00486">
    <property type="entry name" value="Trans_reg_C"/>
    <property type="match status" value="1"/>
</dbReference>
<keyword evidence="11" id="KW-1185">Reference proteome</keyword>
<dbReference type="RefSeq" id="WP_093832155.1">
    <property type="nucleotide sequence ID" value="NZ_FOLQ01000016.1"/>
</dbReference>
<dbReference type="SUPFAM" id="SSF52172">
    <property type="entry name" value="CheY-like"/>
    <property type="match status" value="1"/>
</dbReference>
<dbReference type="InterPro" id="IPR001789">
    <property type="entry name" value="Sig_transdc_resp-reg_receiver"/>
</dbReference>
<dbReference type="CDD" id="cd17624">
    <property type="entry name" value="REC_OmpR_PmrA-like"/>
    <property type="match status" value="1"/>
</dbReference>
<feature type="DNA-binding region" description="OmpR/PhoB-type" evidence="7">
    <location>
        <begin position="126"/>
        <end position="224"/>
    </location>
</feature>
<evidence type="ECO:0000256" key="3">
    <source>
        <dbReference type="ARBA" id="ARBA00023015"/>
    </source>
</evidence>
<dbReference type="CDD" id="cd00383">
    <property type="entry name" value="trans_reg_C"/>
    <property type="match status" value="1"/>
</dbReference>
<proteinExistence type="predicted"/>
<dbReference type="FunFam" id="3.40.50.2300:FF:000001">
    <property type="entry name" value="DNA-binding response regulator PhoB"/>
    <property type="match status" value="1"/>
</dbReference>
<gene>
    <name evidence="10" type="ORF">SAMN05216167_11656</name>
</gene>
<evidence type="ECO:0000313" key="10">
    <source>
        <dbReference type="EMBL" id="SFE61509.1"/>
    </source>
</evidence>
<dbReference type="PROSITE" id="PS50110">
    <property type="entry name" value="RESPONSE_REGULATORY"/>
    <property type="match status" value="1"/>
</dbReference>
<dbReference type="InterPro" id="IPR039420">
    <property type="entry name" value="WalR-like"/>
</dbReference>
<dbReference type="InterPro" id="IPR036388">
    <property type="entry name" value="WH-like_DNA-bd_sf"/>
</dbReference>
<reference evidence="10 11" key="1">
    <citation type="submission" date="2016-10" db="EMBL/GenBank/DDBJ databases">
        <authorList>
            <person name="de Groot N.N."/>
        </authorList>
    </citation>
    <scope>NUCLEOTIDE SEQUENCE [LARGE SCALE GENOMIC DNA]</scope>
    <source>
        <strain evidence="10 11">DSM 26130</strain>
    </source>
</reference>
<keyword evidence="4 7" id="KW-0238">DNA-binding</keyword>
<dbReference type="Gene3D" id="6.10.250.690">
    <property type="match status" value="1"/>
</dbReference>
<evidence type="ECO:0000256" key="1">
    <source>
        <dbReference type="ARBA" id="ARBA00022553"/>
    </source>
</evidence>
<dbReference type="PANTHER" id="PTHR48111:SF22">
    <property type="entry name" value="REGULATOR OF RPOS"/>
    <property type="match status" value="1"/>
</dbReference>
<keyword evidence="5" id="KW-0804">Transcription</keyword>
<feature type="modified residue" description="4-aspartylphosphate" evidence="6">
    <location>
        <position position="51"/>
    </location>
</feature>
<name>A0A1I2BZH9_9BACT</name>
<dbReference type="STRING" id="662367.SAMN05216167_11656"/>
<dbReference type="Gene3D" id="1.10.10.10">
    <property type="entry name" value="Winged helix-like DNA-binding domain superfamily/Winged helix DNA-binding domain"/>
    <property type="match status" value="1"/>
</dbReference>
<feature type="domain" description="Response regulatory" evidence="8">
    <location>
        <begin position="2"/>
        <end position="116"/>
    </location>
</feature>
<sequence length="227" mass="25986">MRILIVEDEWEVASLIKSGLEEYDFEVDIAGHAVEAQQQLAEHEYDTIILDVNLPVINGFDLCRMIRNKFETLPILMLTAFGTTDSKVNGFDAGADDYLVKPFEFRELVARLRALNRRSGAAQQEASVLKIADLEFNQQSKSVKRGNQKIILTARELALLEFFMKNQNRALTRNEIIEHVWDLNFDTGTNVVDVYVNYLRKKIDKDYPLKLIHTISGIGYIMQATDD</sequence>
<dbReference type="FunFam" id="1.10.10.10:FF:000005">
    <property type="entry name" value="Two-component system response regulator"/>
    <property type="match status" value="1"/>
</dbReference>
<dbReference type="Gene3D" id="3.40.50.2300">
    <property type="match status" value="1"/>
</dbReference>
<evidence type="ECO:0000256" key="4">
    <source>
        <dbReference type="ARBA" id="ARBA00023125"/>
    </source>
</evidence>
<protein>
    <submittedName>
        <fullName evidence="10">DNA-binding response regulator, OmpR family, contains REC and winged-helix (WHTH) domain</fullName>
    </submittedName>
</protein>
<dbReference type="Proteomes" id="UP000198598">
    <property type="component" value="Unassembled WGS sequence"/>
</dbReference>
<dbReference type="InterPro" id="IPR001867">
    <property type="entry name" value="OmpR/PhoB-type_DNA-bd"/>
</dbReference>
<evidence type="ECO:0000256" key="2">
    <source>
        <dbReference type="ARBA" id="ARBA00023012"/>
    </source>
</evidence>
<dbReference type="InterPro" id="IPR011006">
    <property type="entry name" value="CheY-like_superfamily"/>
</dbReference>
<dbReference type="PROSITE" id="PS51755">
    <property type="entry name" value="OMPR_PHOB"/>
    <property type="match status" value="1"/>
</dbReference>
<keyword evidence="1 6" id="KW-0597">Phosphoprotein</keyword>
<evidence type="ECO:0000259" key="8">
    <source>
        <dbReference type="PROSITE" id="PS50110"/>
    </source>
</evidence>
<feature type="domain" description="OmpR/PhoB-type" evidence="9">
    <location>
        <begin position="126"/>
        <end position="224"/>
    </location>
</feature>
<dbReference type="Pfam" id="PF00072">
    <property type="entry name" value="Response_reg"/>
    <property type="match status" value="1"/>
</dbReference>
<dbReference type="GO" id="GO:0006355">
    <property type="term" value="P:regulation of DNA-templated transcription"/>
    <property type="evidence" value="ECO:0007669"/>
    <property type="project" value="InterPro"/>
</dbReference>
<dbReference type="OrthoDB" id="5343479at2"/>
<keyword evidence="2" id="KW-0902">Two-component regulatory system</keyword>
<dbReference type="GO" id="GO:0005829">
    <property type="term" value="C:cytosol"/>
    <property type="evidence" value="ECO:0007669"/>
    <property type="project" value="TreeGrafter"/>
</dbReference>
<evidence type="ECO:0000259" key="9">
    <source>
        <dbReference type="PROSITE" id="PS51755"/>
    </source>
</evidence>
<evidence type="ECO:0000256" key="7">
    <source>
        <dbReference type="PROSITE-ProRule" id="PRU01091"/>
    </source>
</evidence>
<dbReference type="SMART" id="SM00448">
    <property type="entry name" value="REC"/>
    <property type="match status" value="1"/>
</dbReference>
<dbReference type="GO" id="GO:0000976">
    <property type="term" value="F:transcription cis-regulatory region binding"/>
    <property type="evidence" value="ECO:0007669"/>
    <property type="project" value="TreeGrafter"/>
</dbReference>
<evidence type="ECO:0000256" key="5">
    <source>
        <dbReference type="ARBA" id="ARBA00023163"/>
    </source>
</evidence>
<dbReference type="PANTHER" id="PTHR48111">
    <property type="entry name" value="REGULATOR OF RPOS"/>
    <property type="match status" value="1"/>
</dbReference>
<dbReference type="GO" id="GO:0000156">
    <property type="term" value="F:phosphorelay response regulator activity"/>
    <property type="evidence" value="ECO:0007669"/>
    <property type="project" value="TreeGrafter"/>
</dbReference>
<organism evidence="10 11">
    <name type="scientific">Spirosoma endophyticum</name>
    <dbReference type="NCBI Taxonomy" id="662367"/>
    <lineage>
        <taxon>Bacteria</taxon>
        <taxon>Pseudomonadati</taxon>
        <taxon>Bacteroidota</taxon>
        <taxon>Cytophagia</taxon>
        <taxon>Cytophagales</taxon>
        <taxon>Cytophagaceae</taxon>
        <taxon>Spirosoma</taxon>
    </lineage>
</organism>
<dbReference type="GO" id="GO:0032993">
    <property type="term" value="C:protein-DNA complex"/>
    <property type="evidence" value="ECO:0007669"/>
    <property type="project" value="TreeGrafter"/>
</dbReference>
<dbReference type="SMART" id="SM00862">
    <property type="entry name" value="Trans_reg_C"/>
    <property type="match status" value="1"/>
</dbReference>
<evidence type="ECO:0000256" key="6">
    <source>
        <dbReference type="PROSITE-ProRule" id="PRU00169"/>
    </source>
</evidence>
<dbReference type="AlphaFoldDB" id="A0A1I2BZH9"/>
<keyword evidence="3" id="KW-0805">Transcription regulation</keyword>
<evidence type="ECO:0000313" key="11">
    <source>
        <dbReference type="Proteomes" id="UP000198598"/>
    </source>
</evidence>
<accession>A0A1I2BZH9</accession>